<keyword evidence="3" id="KW-1185">Reference proteome</keyword>
<gene>
    <name evidence="2" type="ORF">HH682_13395</name>
</gene>
<dbReference type="InterPro" id="IPR009057">
    <property type="entry name" value="Homeodomain-like_sf"/>
</dbReference>
<comment type="caution">
    <text evidence="2">The sequence shown here is derived from an EMBL/GenBank/DDBJ whole genome shotgun (WGS) entry which is preliminary data.</text>
</comment>
<dbReference type="RefSeq" id="WP_214238042.1">
    <property type="nucleotide sequence ID" value="NZ_JABBFR010000022.1"/>
</dbReference>
<dbReference type="SUPFAM" id="SSF46689">
    <property type="entry name" value="Homeodomain-like"/>
    <property type="match status" value="1"/>
</dbReference>
<accession>A0ABS5SZ72</accession>
<dbReference type="InterPro" id="IPR052057">
    <property type="entry name" value="IS150/IS1296_orfA-like"/>
</dbReference>
<reference evidence="2 3" key="1">
    <citation type="submission" date="2020-04" db="EMBL/GenBank/DDBJ databases">
        <title>Genome sequencing of Rosenbergiella species.</title>
        <authorList>
            <person name="Alvarez-Perez S."/>
            <person name="Lievens B."/>
        </authorList>
    </citation>
    <scope>NUCLEOTIDE SEQUENCE [LARGE SCALE GENOMIC DNA]</scope>
    <source>
        <strain evidence="2 3">S61</strain>
    </source>
</reference>
<name>A0ABS5SZ72_9GAMM</name>
<dbReference type="EMBL" id="JABBFR010000022">
    <property type="protein sequence ID" value="MBT0725394.1"/>
    <property type="molecule type" value="Genomic_DNA"/>
</dbReference>
<keyword evidence="1" id="KW-0175">Coiled coil</keyword>
<organism evidence="2 3">
    <name type="scientific">Rosenbergiella gaditana</name>
    <dbReference type="NCBI Taxonomy" id="2726987"/>
    <lineage>
        <taxon>Bacteria</taxon>
        <taxon>Pseudomonadati</taxon>
        <taxon>Pseudomonadota</taxon>
        <taxon>Gammaproteobacteria</taxon>
        <taxon>Enterobacterales</taxon>
        <taxon>Erwiniaceae</taxon>
        <taxon>Rosenbergiella</taxon>
    </lineage>
</organism>
<dbReference type="Proteomes" id="UP000790096">
    <property type="component" value="Unassembled WGS sequence"/>
</dbReference>
<sequence length="168" mass="19327">MAKYSRELKIFIANCYLSGESSCFLAEKYSIASKQIRYWAKVVALHGDNAFVPTPHLRSATARFEALKLMSTNSWSLSHTSAVLNLISSGILFVWLERYNKQGFSGLEYRQRGKLPMKPPHTISSRSDDEKSLEELKEKITYLRAENAVLKKLEELKQLNRQQAKKKR</sequence>
<protein>
    <submittedName>
        <fullName evidence="2">Transposase</fullName>
    </submittedName>
</protein>
<dbReference type="PANTHER" id="PTHR33795">
    <property type="entry name" value="INSERTION ELEMENT IS150 PROTEIN INSJ"/>
    <property type="match status" value="1"/>
</dbReference>
<dbReference type="PANTHER" id="PTHR33795:SF1">
    <property type="entry name" value="INSERTION ELEMENT IS150 PROTEIN INSJ"/>
    <property type="match status" value="1"/>
</dbReference>
<feature type="coiled-coil region" evidence="1">
    <location>
        <begin position="126"/>
        <end position="162"/>
    </location>
</feature>
<evidence type="ECO:0000313" key="2">
    <source>
        <dbReference type="EMBL" id="MBT0725394.1"/>
    </source>
</evidence>
<evidence type="ECO:0000256" key="1">
    <source>
        <dbReference type="SAM" id="Coils"/>
    </source>
</evidence>
<proteinExistence type="predicted"/>
<evidence type="ECO:0000313" key="3">
    <source>
        <dbReference type="Proteomes" id="UP000790096"/>
    </source>
</evidence>